<keyword evidence="1" id="KW-1133">Transmembrane helix</keyword>
<keyword evidence="1" id="KW-0472">Membrane</keyword>
<evidence type="ECO:0000256" key="1">
    <source>
        <dbReference type="SAM" id="Phobius"/>
    </source>
</evidence>
<organism evidence="2 3">
    <name type="scientific">Cellulomonas humilata</name>
    <dbReference type="NCBI Taxonomy" id="144055"/>
    <lineage>
        <taxon>Bacteria</taxon>
        <taxon>Bacillati</taxon>
        <taxon>Actinomycetota</taxon>
        <taxon>Actinomycetes</taxon>
        <taxon>Micrococcales</taxon>
        <taxon>Cellulomonadaceae</taxon>
        <taxon>Cellulomonas</taxon>
    </lineage>
</organism>
<evidence type="ECO:0000313" key="2">
    <source>
        <dbReference type="EMBL" id="NUU18278.1"/>
    </source>
</evidence>
<evidence type="ECO:0000313" key="3">
    <source>
        <dbReference type="Proteomes" id="UP000565724"/>
    </source>
</evidence>
<gene>
    <name evidence="2" type="ORF">HP550_13555</name>
</gene>
<keyword evidence="1" id="KW-0812">Transmembrane</keyword>
<dbReference type="InterPro" id="IPR035985">
    <property type="entry name" value="Ubiquitin-activating_enz"/>
</dbReference>
<reference evidence="2 3" key="1">
    <citation type="submission" date="2020-05" db="EMBL/GenBank/DDBJ databases">
        <title>Genome Sequencing of Type Strains.</title>
        <authorList>
            <person name="Lemaire J.F."/>
            <person name="Inderbitzin P."/>
            <person name="Gregorio O.A."/>
            <person name="Collins S.B."/>
            <person name="Wespe N."/>
            <person name="Knight-Connoni V."/>
        </authorList>
    </citation>
    <scope>NUCLEOTIDE SEQUENCE [LARGE SCALE GENOMIC DNA]</scope>
    <source>
        <strain evidence="2 3">ATCC 25174</strain>
    </source>
</reference>
<accession>A0A7Y6DY37</accession>
<dbReference type="Proteomes" id="UP000565724">
    <property type="component" value="Unassembled WGS sequence"/>
</dbReference>
<dbReference type="SUPFAM" id="SSF69572">
    <property type="entry name" value="Activating enzymes of the ubiquitin-like proteins"/>
    <property type="match status" value="1"/>
</dbReference>
<dbReference type="Gene3D" id="3.40.50.720">
    <property type="entry name" value="NAD(P)-binding Rossmann-like Domain"/>
    <property type="match status" value="1"/>
</dbReference>
<feature type="transmembrane region" description="Helical" evidence="1">
    <location>
        <begin position="119"/>
        <end position="146"/>
    </location>
</feature>
<keyword evidence="3" id="KW-1185">Reference proteome</keyword>
<dbReference type="AlphaFoldDB" id="A0A7Y6DY37"/>
<comment type="caution">
    <text evidence="2">The sequence shown here is derived from an EMBL/GenBank/DDBJ whole genome shotgun (WGS) entry which is preliminary data.</text>
</comment>
<name>A0A7Y6DY37_9CELL</name>
<dbReference type="RefSeq" id="WP_175348181.1">
    <property type="nucleotide sequence ID" value="NZ_JABMCI010000066.1"/>
</dbReference>
<dbReference type="EMBL" id="JABMCI010000066">
    <property type="protein sequence ID" value="NUU18278.1"/>
    <property type="molecule type" value="Genomic_DNA"/>
</dbReference>
<proteinExistence type="predicted"/>
<protein>
    <submittedName>
        <fullName evidence="2">Thiamine biosynthesis protein ThiF</fullName>
    </submittedName>
</protein>
<sequence length="341" mass="34720">MRLRAGLRVLRCTATEVQVGTDPRWAVRLTDLTAAEADLLGSVDPRTDLTALVSGAAVGGVDPERATVLVALLVDAQLTDQRSPVAALRGPASVDAEVWSLLRADGDGAGLVRARADRVVAVLGLGPTGLGIAVGLAAAGVGTLLLDDERPVRSSDVGGCGYRWSDAGSAREQVAARLLRDVAPHVSTATDRRPDLVVLVEDRVADPARGPALVSGATPHLGVVVREADTVVGPLVVPGKGACLRCLDLHRTDADGSWPSLVAQLSTGATPGEPAVTAAVCAGIGAAAVLAHLDGLVGLGPGVTYEVSLPDAVPRRRAWAVHPECGCTALPASLVGARRAE</sequence>
<dbReference type="GO" id="GO:0008641">
    <property type="term" value="F:ubiquitin-like modifier activating enzyme activity"/>
    <property type="evidence" value="ECO:0007669"/>
    <property type="project" value="InterPro"/>
</dbReference>